<proteinExistence type="inferred from homology"/>
<dbReference type="SUPFAM" id="SSF52283">
    <property type="entry name" value="Formate/glycerate dehydrogenase catalytic domain-like"/>
    <property type="match status" value="1"/>
</dbReference>
<dbReference type="GO" id="GO:0051287">
    <property type="term" value="F:NAD binding"/>
    <property type="evidence" value="ECO:0007669"/>
    <property type="project" value="InterPro"/>
</dbReference>
<dbReference type="SUPFAM" id="SSF51735">
    <property type="entry name" value="NAD(P)-binding Rossmann-fold domains"/>
    <property type="match status" value="1"/>
</dbReference>
<reference evidence="7 8" key="1">
    <citation type="journal article" date="2015" name="Genome Announc.">
        <title>Expanding the biotechnology potential of lactobacilli through comparative genomics of 213 strains and associated genera.</title>
        <authorList>
            <person name="Sun Z."/>
            <person name="Harris H.M."/>
            <person name="McCann A."/>
            <person name="Guo C."/>
            <person name="Argimon S."/>
            <person name="Zhang W."/>
            <person name="Yang X."/>
            <person name="Jeffery I.B."/>
            <person name="Cooney J.C."/>
            <person name="Kagawa T.F."/>
            <person name="Liu W."/>
            <person name="Song Y."/>
            <person name="Salvetti E."/>
            <person name="Wrobel A."/>
            <person name="Rasinkangas P."/>
            <person name="Parkhill J."/>
            <person name="Rea M.C."/>
            <person name="O'Sullivan O."/>
            <person name="Ritari J."/>
            <person name="Douillard F.P."/>
            <person name="Paul Ross R."/>
            <person name="Yang R."/>
            <person name="Briner A.E."/>
            <person name="Felis G.E."/>
            <person name="de Vos W.M."/>
            <person name="Barrangou R."/>
            <person name="Klaenhammer T.R."/>
            <person name="Caufield P.W."/>
            <person name="Cui Y."/>
            <person name="Zhang H."/>
            <person name="O'Toole P.W."/>
        </authorList>
    </citation>
    <scope>NUCLEOTIDE SEQUENCE [LARGE SCALE GENOMIC DNA]</scope>
    <source>
        <strain evidence="7 8">DSM 14421</strain>
    </source>
</reference>
<dbReference type="PATRIC" id="fig|1423739.3.peg.1737"/>
<dbReference type="STRING" id="1423739.FC85_GL001656"/>
<dbReference type="Pfam" id="PF02826">
    <property type="entry name" value="2-Hacid_dh_C"/>
    <property type="match status" value="1"/>
</dbReference>
<comment type="caution">
    <text evidence="7">The sequence shown here is derived from an EMBL/GenBank/DDBJ whole genome shotgun (WGS) entry which is preliminary data.</text>
</comment>
<dbReference type="Gene3D" id="3.40.50.720">
    <property type="entry name" value="NAD(P)-binding Rossmann-like Domain"/>
    <property type="match status" value="2"/>
</dbReference>
<dbReference type="AlphaFoldDB" id="A0A0R1SD93"/>
<dbReference type="InterPro" id="IPR006140">
    <property type="entry name" value="D-isomer_DH_NAD-bd"/>
</dbReference>
<dbReference type="GO" id="GO:0016618">
    <property type="term" value="F:hydroxypyruvate reductase [NAD(P)H] activity"/>
    <property type="evidence" value="ECO:0007669"/>
    <property type="project" value="TreeGrafter"/>
</dbReference>
<accession>A0A0R1SD93</accession>
<evidence type="ECO:0000313" key="8">
    <source>
        <dbReference type="Proteomes" id="UP000052013"/>
    </source>
</evidence>
<keyword evidence="2 4" id="KW-0560">Oxidoreductase</keyword>
<feature type="domain" description="D-isomer specific 2-hydroxyacid dehydrogenase catalytic" evidence="5">
    <location>
        <begin position="29"/>
        <end position="297"/>
    </location>
</feature>
<evidence type="ECO:0000313" key="7">
    <source>
        <dbReference type="EMBL" id="KRL63227.1"/>
    </source>
</evidence>
<dbReference type="InterPro" id="IPR036291">
    <property type="entry name" value="NAD(P)-bd_dom_sf"/>
</dbReference>
<organism evidence="7 8">
    <name type="scientific">Lentilactobacillus diolivorans DSM 14421</name>
    <dbReference type="NCBI Taxonomy" id="1423739"/>
    <lineage>
        <taxon>Bacteria</taxon>
        <taxon>Bacillati</taxon>
        <taxon>Bacillota</taxon>
        <taxon>Bacilli</taxon>
        <taxon>Lactobacillales</taxon>
        <taxon>Lactobacillaceae</taxon>
        <taxon>Lentilactobacillus</taxon>
    </lineage>
</organism>
<evidence type="ECO:0000256" key="1">
    <source>
        <dbReference type="ARBA" id="ARBA00005854"/>
    </source>
</evidence>
<comment type="similarity">
    <text evidence="1 4">Belongs to the D-isomer specific 2-hydroxyacid dehydrogenase family.</text>
</comment>
<dbReference type="Pfam" id="PF00389">
    <property type="entry name" value="2-Hacid_dh"/>
    <property type="match status" value="1"/>
</dbReference>
<gene>
    <name evidence="7" type="ORF">FC85_GL001656</name>
</gene>
<dbReference type="InterPro" id="IPR006139">
    <property type="entry name" value="D-isomer_2_OHA_DH_cat_dom"/>
</dbReference>
<evidence type="ECO:0000256" key="2">
    <source>
        <dbReference type="ARBA" id="ARBA00023002"/>
    </source>
</evidence>
<dbReference type="Proteomes" id="UP000052013">
    <property type="component" value="Unassembled WGS sequence"/>
</dbReference>
<dbReference type="EMBL" id="AZEY01000104">
    <property type="protein sequence ID" value="KRL63227.1"/>
    <property type="molecule type" value="Genomic_DNA"/>
</dbReference>
<feature type="domain" description="D-isomer specific 2-hydroxyacid dehydrogenase NAD-binding" evidence="6">
    <location>
        <begin position="122"/>
        <end position="265"/>
    </location>
</feature>
<evidence type="ECO:0000259" key="5">
    <source>
        <dbReference type="Pfam" id="PF00389"/>
    </source>
</evidence>
<name>A0A0R1SD93_9LACO</name>
<dbReference type="PANTHER" id="PTHR10996:SF178">
    <property type="entry name" value="2-HYDROXYACID DEHYDROGENASE YGL185C-RELATED"/>
    <property type="match status" value="1"/>
</dbReference>
<dbReference type="InterPro" id="IPR050223">
    <property type="entry name" value="D-isomer_2-hydroxyacid_DH"/>
</dbReference>
<evidence type="ECO:0000256" key="4">
    <source>
        <dbReference type="RuleBase" id="RU003719"/>
    </source>
</evidence>
<dbReference type="GO" id="GO:0030267">
    <property type="term" value="F:glyoxylate reductase (NADPH) activity"/>
    <property type="evidence" value="ECO:0007669"/>
    <property type="project" value="TreeGrafter"/>
</dbReference>
<keyword evidence="3" id="KW-0520">NAD</keyword>
<protein>
    <submittedName>
        <fullName evidence="7">Phosphoglycerate dehydrogenase</fullName>
    </submittedName>
</protein>
<dbReference type="RefSeq" id="WP_057865966.1">
    <property type="nucleotide sequence ID" value="NZ_AZEY01000104.1"/>
</dbReference>
<dbReference type="Gene3D" id="3.30.70.260">
    <property type="match status" value="1"/>
</dbReference>
<dbReference type="PANTHER" id="PTHR10996">
    <property type="entry name" value="2-HYDROXYACID DEHYDROGENASE-RELATED"/>
    <property type="match status" value="1"/>
</dbReference>
<evidence type="ECO:0000259" key="6">
    <source>
        <dbReference type="Pfam" id="PF02826"/>
    </source>
</evidence>
<evidence type="ECO:0000256" key="3">
    <source>
        <dbReference type="ARBA" id="ARBA00023027"/>
    </source>
</evidence>
<dbReference type="GO" id="GO:0005829">
    <property type="term" value="C:cytosol"/>
    <property type="evidence" value="ECO:0007669"/>
    <property type="project" value="TreeGrafter"/>
</dbReference>
<sequence>MYEVKALDQFNVTNFAGDVFKLADTNTPDAVLVRSSVVYDQLISNRLLLVARSGIGTNTINIEACTQNGTAVFNTPGANANAVKELVIQNLFRCVRPLRSAIEMMNDLRADAGEDLQSIAEAQRKDYVGGELYGKTLGILGLGTIGQRLADACYHMGMQIIGYNRSFKNLRHVQQLATIEEVLELADFVVVLLPLTDQTNGLLTTKHFKLMKSIAFLLNFGRGEIVDNSAVVSALDHNEFAGYTSDFPKKELQNHPKITLLPHLGGNTTEALTHSANLILQNLLDFLEYGTVRNSVNFPRVDLPFISPHRFTLFFEARDNMWADVADILNEKNLPVKEMMGNTTNDGYGYTILNTDLSTMKKTQIIQLLTELREVPGMLRVRLLKNPRLANWGVQE</sequence>